<evidence type="ECO:0000256" key="2">
    <source>
        <dbReference type="ARBA" id="ARBA00007832"/>
    </source>
</evidence>
<gene>
    <name evidence="6" type="ORF">NP777_26020</name>
</gene>
<dbReference type="Pfam" id="PF06276">
    <property type="entry name" value="FhuF"/>
    <property type="match status" value="1"/>
</dbReference>
<evidence type="ECO:0000313" key="6">
    <source>
        <dbReference type="EMBL" id="MCQ8191668.1"/>
    </source>
</evidence>
<evidence type="ECO:0000259" key="5">
    <source>
        <dbReference type="Pfam" id="PF06276"/>
    </source>
</evidence>
<dbReference type="Gene3D" id="1.10.510.40">
    <property type="match status" value="1"/>
</dbReference>
<sequence length="691" mass="73398">MTEEAELLGRVLDTLLREDAYKLRSHAVPVRRADGDWLRIRIALKGLEGGESVLLPVEPEGFQCDIRTRRPVRLLCVPVPVPAPVPAPGEQALAPPGGAEPGPPGPGSAEGHPGSGAHATSAVPGRPCVTGAASGVVGRDRVRDEGGGGVAPPSAPGPGGSSGRPPRAVLTGLDAVLGRLRGAVPDEDRALYDVFVAECRQALDAMRLHTRVRPRVVAELGARYGERWGGMAGALAYDTLAAFRDHPVYPTSRGRAVFSEEQLRAHAPEFHPTFPLRWLILPREAVSGDPARLPDWWPTPGDLDLDLDLGLDLGLGLGPGDGQLALPVHPLTLGPPLENALRAAGLQDVARLAERPLLDVRPTLSMRTVAVADDLAADPLVHLKLPLTTSTLGRRNRRTVKPGTLIDGEVAQRLVEAVIEREPRFGATVLLADETTHLHAGHELLATLVRRYPPGLENATIVPLAGLLAPAPDGTLVIDGLAERHYGGDVLALLDDYLTLLFDFHTTLFAYGIALESHQQNTSLVFEGGSANGGAVPRLRLLIKDHDGPRVHAIRLAAMVGGGPAADLCGFDDRRILTSGDGPVADVFTTITVHLCAAAPAFELARLGRAPLDTLLRRLRDRLTDAVDRLAVTRPGAAAALLRSRVLDADRLPVKAMVTAGTLFTKERSGAADINKHYVTGPNYLLRGRGR</sequence>
<organism evidence="6 7">
    <name type="scientific">Streptomyces rugosispiralis</name>
    <dbReference type="NCBI Taxonomy" id="2967341"/>
    <lineage>
        <taxon>Bacteria</taxon>
        <taxon>Bacillati</taxon>
        <taxon>Actinomycetota</taxon>
        <taxon>Actinomycetes</taxon>
        <taxon>Kitasatosporales</taxon>
        <taxon>Streptomycetaceae</taxon>
        <taxon>Streptomyces</taxon>
    </lineage>
</organism>
<accession>A0ABT1V3R3</accession>
<feature type="domain" description="Aerobactin siderophore biosynthesis IucA/IucC-like C-terminal" evidence="5">
    <location>
        <begin position="497"/>
        <end position="656"/>
    </location>
</feature>
<evidence type="ECO:0000256" key="3">
    <source>
        <dbReference type="SAM" id="MobiDB-lite"/>
    </source>
</evidence>
<feature type="compositionally biased region" description="Low complexity" evidence="3">
    <location>
        <begin position="88"/>
        <end position="97"/>
    </location>
</feature>
<feature type="compositionally biased region" description="Low complexity" evidence="3">
    <location>
        <begin position="107"/>
        <end position="119"/>
    </location>
</feature>
<dbReference type="RefSeq" id="WP_256652615.1">
    <property type="nucleotide sequence ID" value="NZ_JANIAA010000019.1"/>
</dbReference>
<dbReference type="InterPro" id="IPR037455">
    <property type="entry name" value="LucA/IucC-like"/>
</dbReference>
<dbReference type="InterPro" id="IPR007310">
    <property type="entry name" value="Aerobactin_biosyn_IucA/IucC_N"/>
</dbReference>
<comment type="similarity">
    <text evidence="2">Belongs to the IucA/IucC family.</text>
</comment>
<dbReference type="Pfam" id="PF04183">
    <property type="entry name" value="IucA_IucC"/>
    <property type="match status" value="1"/>
</dbReference>
<keyword evidence="7" id="KW-1185">Reference proteome</keyword>
<dbReference type="EMBL" id="JANIAA010000019">
    <property type="protein sequence ID" value="MCQ8191668.1"/>
    <property type="molecule type" value="Genomic_DNA"/>
</dbReference>
<feature type="region of interest" description="Disordered" evidence="3">
    <location>
        <begin position="87"/>
        <end position="167"/>
    </location>
</feature>
<evidence type="ECO:0000256" key="1">
    <source>
        <dbReference type="ARBA" id="ARBA00004924"/>
    </source>
</evidence>
<dbReference type="Proteomes" id="UP001204746">
    <property type="component" value="Unassembled WGS sequence"/>
</dbReference>
<dbReference type="PANTHER" id="PTHR34384:SF5">
    <property type="entry name" value="L-2,3-DIAMINOPROPANOATE--CITRATE LIGASE"/>
    <property type="match status" value="1"/>
</dbReference>
<feature type="domain" description="Aerobactin siderophore biosynthesis IucA/IucC N-terminal" evidence="4">
    <location>
        <begin position="242"/>
        <end position="469"/>
    </location>
</feature>
<dbReference type="InterPro" id="IPR022770">
    <property type="entry name" value="IucA/IucC-like_C"/>
</dbReference>
<evidence type="ECO:0000313" key="7">
    <source>
        <dbReference type="Proteomes" id="UP001204746"/>
    </source>
</evidence>
<evidence type="ECO:0000259" key="4">
    <source>
        <dbReference type="Pfam" id="PF04183"/>
    </source>
</evidence>
<dbReference type="PANTHER" id="PTHR34384">
    <property type="entry name" value="L-2,3-DIAMINOPROPANOATE--CITRATE LIGASE"/>
    <property type="match status" value="1"/>
</dbReference>
<name>A0ABT1V3R3_9ACTN</name>
<comment type="caution">
    <text evidence="6">The sequence shown here is derived from an EMBL/GenBank/DDBJ whole genome shotgun (WGS) entry which is preliminary data.</text>
</comment>
<reference evidence="6 7" key="1">
    <citation type="submission" date="2022-07" db="EMBL/GenBank/DDBJ databases">
        <authorList>
            <person name="Phongsopitanun W."/>
            <person name="Tanasupawat S."/>
        </authorList>
    </citation>
    <scope>NUCLEOTIDE SEQUENCE [LARGE SCALE GENOMIC DNA]</scope>
    <source>
        <strain evidence="6 7">RCU-064</strain>
    </source>
</reference>
<protein>
    <submittedName>
        <fullName evidence="6">IucA/IucC family protein</fullName>
    </submittedName>
</protein>
<proteinExistence type="inferred from homology"/>
<comment type="pathway">
    <text evidence="1">Siderophore biosynthesis.</text>
</comment>